<evidence type="ECO:0000313" key="2">
    <source>
        <dbReference type="Proteomes" id="UP000202181"/>
    </source>
</evidence>
<protein>
    <submittedName>
        <fullName evidence="1">Uncharacterized protein</fullName>
    </submittedName>
</protein>
<dbReference type="Proteomes" id="UP000202181">
    <property type="component" value="Segment"/>
</dbReference>
<proteinExistence type="predicted"/>
<name>A0A1B2I9X6_9CAUD</name>
<dbReference type="EMBL" id="KX397364">
    <property type="protein sequence ID" value="ANZ48051.1"/>
    <property type="molecule type" value="Genomic_DNA"/>
</dbReference>
<dbReference type="GeneID" id="29056988"/>
<evidence type="ECO:0000313" key="1">
    <source>
        <dbReference type="EMBL" id="ANZ48051.1"/>
    </source>
</evidence>
<dbReference type="KEGG" id="vg:29056988"/>
<gene>
    <name evidence="1" type="ORF">ASESINO_38</name>
</gene>
<accession>A0A1B2I9X6</accession>
<reference evidence="1" key="1">
    <citation type="submission" date="2016-06" db="EMBL/GenBank/DDBJ databases">
        <authorList>
            <person name="Berg J.A."/>
            <person name="Hyde J.R."/>
            <person name="Breakwell D.P."/>
            <person name="Hope S."/>
            <person name="Grose J.H."/>
        </authorList>
    </citation>
    <scope>NUCLEOTIDE SEQUENCE [LARGE SCALE GENOMIC DNA]</scope>
</reference>
<dbReference type="RefSeq" id="YP_009290656.1">
    <property type="nucleotide sequence ID" value="NC_031107.2"/>
</dbReference>
<dbReference type="OrthoDB" id="6117at10239"/>
<sequence length="353" mass="40333">MFSQAELNQVAIKGHVADPSAIQLVAAVKNNQQRIRNYLESVQTRVESGHLILKILSSIGYAADPDYLDIEWACRRKLSDIGNALRLISPGNFGQVYNGAFIEGQDELISLVARPVDPDLPFRDYTPAVYLYHEYTNLNWQFGDNRPRGVAIIEINLVALLWQYVLAEQHYRKSTEQMTSVVYAQRHVITRMLPSYMDIAFLNVHRAVAFDQEMEDDLPMRVINVPPLHDLAVRHARNIRKSLLAGTPHPGAVLAHVPQFFEDPANPSTAVDRVQHHYSGATTQASWHQNIINWYWALFALQYNNPSMDKFKSNLNIDIARFEDSKVLQRQTRSLQTYLQLNLIKPLYAALEN</sequence>
<organism evidence="1 2">
    <name type="scientific">Erwinia phage vB_EamM_Asesino</name>
    <dbReference type="NCBI Taxonomy" id="1883370"/>
    <lineage>
        <taxon>Viruses</taxon>
        <taxon>Duplodnaviria</taxon>
        <taxon>Heunggongvirae</taxon>
        <taxon>Uroviricota</taxon>
        <taxon>Caudoviricetes</taxon>
        <taxon>Chimalliviridae</taxon>
        <taxon>Erskinevirus</taxon>
        <taxon>Erskinevirus asesino</taxon>
    </lineage>
</organism>
<keyword evidence="2" id="KW-1185">Reference proteome</keyword>